<evidence type="ECO:0008006" key="3">
    <source>
        <dbReference type="Google" id="ProtNLM"/>
    </source>
</evidence>
<comment type="caution">
    <text evidence="1">The sequence shown here is derived from an EMBL/GenBank/DDBJ whole genome shotgun (WGS) entry which is preliminary data.</text>
</comment>
<proteinExistence type="predicted"/>
<dbReference type="OrthoDB" id="10397206at2759"/>
<accession>A0A6A5C0F5</accession>
<dbReference type="RefSeq" id="XP_044564777.1">
    <property type="nucleotide sequence ID" value="XM_044702659.1"/>
</dbReference>
<dbReference type="VEuPathDB" id="AmoebaDB:NfTy_048470"/>
<name>A0A6A5C0F5_NAEFO</name>
<protein>
    <recommendedName>
        <fullName evidence="3">F-box domain-containing protein</fullName>
    </recommendedName>
</protein>
<dbReference type="VEuPathDB" id="AmoebaDB:NF0107380"/>
<dbReference type="OMA" id="CVAFRRY"/>
<keyword evidence="2" id="KW-1185">Reference proteome</keyword>
<reference evidence="1 2" key="1">
    <citation type="journal article" date="2019" name="Sci. Rep.">
        <title>Nanopore sequencing improves the draft genome of the human pathogenic amoeba Naegleria fowleri.</title>
        <authorList>
            <person name="Liechti N."/>
            <person name="Schurch N."/>
            <person name="Bruggmann R."/>
            <person name="Wittwer M."/>
        </authorList>
    </citation>
    <scope>NUCLEOTIDE SEQUENCE [LARGE SCALE GENOMIC DNA]</scope>
    <source>
        <strain evidence="1 2">ATCC 30894</strain>
    </source>
</reference>
<organism evidence="1 2">
    <name type="scientific">Naegleria fowleri</name>
    <name type="common">Brain eating amoeba</name>
    <dbReference type="NCBI Taxonomy" id="5763"/>
    <lineage>
        <taxon>Eukaryota</taxon>
        <taxon>Discoba</taxon>
        <taxon>Heterolobosea</taxon>
        <taxon>Tetramitia</taxon>
        <taxon>Eutetramitia</taxon>
        <taxon>Vahlkampfiidae</taxon>
        <taxon>Naegleria</taxon>
    </lineage>
</organism>
<dbReference type="VEuPathDB" id="AmoebaDB:FDP41_001217"/>
<dbReference type="Proteomes" id="UP000444721">
    <property type="component" value="Unassembled WGS sequence"/>
</dbReference>
<dbReference type="AlphaFoldDB" id="A0A6A5C0F5"/>
<evidence type="ECO:0000313" key="2">
    <source>
        <dbReference type="Proteomes" id="UP000444721"/>
    </source>
</evidence>
<sequence length="267" mass="31517">MALFQRFFSVSASSKKDAQQDLHSLIKSSHIFKEIPVELFAYIASYFELDELFNMGFCDQYLLKLLFNLTPQKVTNLINQKRKLQNIKKLKYESNHFNKPMALEEKVASLWKEADLNLEVTKDDFDMIQTRVWKPLVHYYFPLFDMNLNIQNWMQVIRIRVTRLRKYSHLTLSSISIEPINEKNEIVPADIESYYETPFIENCDLVYECPVVSELFTGSKYADTVYCEKCNKSVQFIQSLSEFKSLIGKEQCVAFRRYDNEFYGGLM</sequence>
<dbReference type="EMBL" id="VFQX01000022">
    <property type="protein sequence ID" value="KAF0980064.1"/>
    <property type="molecule type" value="Genomic_DNA"/>
</dbReference>
<dbReference type="GeneID" id="68108435"/>
<gene>
    <name evidence="1" type="ORF">FDP41_001217</name>
</gene>
<evidence type="ECO:0000313" key="1">
    <source>
        <dbReference type="EMBL" id="KAF0980064.1"/>
    </source>
</evidence>